<proteinExistence type="predicted"/>
<accession>F3QRF0</accession>
<keyword evidence="1" id="KW-0812">Transmembrane</keyword>
<dbReference type="EMBL" id="AFBR01000021">
    <property type="protein sequence ID" value="EGG56080.1"/>
    <property type="molecule type" value="Genomic_DNA"/>
</dbReference>
<keyword evidence="3" id="KW-1185">Reference proteome</keyword>
<evidence type="ECO:0000313" key="3">
    <source>
        <dbReference type="Proteomes" id="UP000005546"/>
    </source>
</evidence>
<keyword evidence="1" id="KW-0472">Membrane</keyword>
<name>F3QRF0_9BACT</name>
<keyword evidence="1" id="KW-1133">Transmembrane helix</keyword>
<protein>
    <submittedName>
        <fullName evidence="2">Conserved domain protein</fullName>
    </submittedName>
</protein>
<dbReference type="STRING" id="762982.HMPREF9442_00751"/>
<comment type="caution">
    <text evidence="2">The sequence shown here is derived from an EMBL/GenBank/DDBJ whole genome shotgun (WGS) entry which is preliminary data.</text>
</comment>
<dbReference type="Proteomes" id="UP000005546">
    <property type="component" value="Unassembled WGS sequence"/>
</dbReference>
<reference evidence="2 3" key="1">
    <citation type="submission" date="2011-02" db="EMBL/GenBank/DDBJ databases">
        <authorList>
            <person name="Weinstock G."/>
            <person name="Sodergren E."/>
            <person name="Clifton S."/>
            <person name="Fulton L."/>
            <person name="Fulton B."/>
            <person name="Courtney L."/>
            <person name="Fronick C."/>
            <person name="Harrison M."/>
            <person name="Strong C."/>
            <person name="Farmer C."/>
            <person name="Delahaunty K."/>
            <person name="Markovic C."/>
            <person name="Hall O."/>
            <person name="Minx P."/>
            <person name="Tomlinson C."/>
            <person name="Mitreva M."/>
            <person name="Hou S."/>
            <person name="Chen J."/>
            <person name="Wollam A."/>
            <person name="Pepin K.H."/>
            <person name="Johnson M."/>
            <person name="Bhonagiri V."/>
            <person name="Zhang X."/>
            <person name="Suruliraj S."/>
            <person name="Warren W."/>
            <person name="Chinwalla A."/>
            <person name="Mardis E.R."/>
            <person name="Wilson R.K."/>
        </authorList>
    </citation>
    <scope>NUCLEOTIDE SEQUENCE [LARGE SCALE GENOMIC DNA]</scope>
    <source>
        <strain evidence="2 3">YIT 11841</strain>
    </source>
</reference>
<organism evidence="2 3">
    <name type="scientific">Paraprevotella xylaniphila YIT 11841</name>
    <dbReference type="NCBI Taxonomy" id="762982"/>
    <lineage>
        <taxon>Bacteria</taxon>
        <taxon>Pseudomonadati</taxon>
        <taxon>Bacteroidota</taxon>
        <taxon>Bacteroidia</taxon>
        <taxon>Bacteroidales</taxon>
        <taxon>Prevotellaceae</taxon>
        <taxon>Paraprevotella</taxon>
    </lineage>
</organism>
<sequence>MDDSRRYGIDVLTGCAGKGCFSFFFAPLGVFCELTIFAYANDGGSRSREQGRDVSPSGFIIECKWK</sequence>
<gene>
    <name evidence="2" type="ORF">HMPREF9442_00751</name>
</gene>
<dbReference type="AlphaFoldDB" id="F3QRF0"/>
<dbReference type="HOGENOM" id="CLU_2827288_0_0_10"/>
<evidence type="ECO:0000313" key="2">
    <source>
        <dbReference type="EMBL" id="EGG56080.1"/>
    </source>
</evidence>
<feature type="transmembrane region" description="Helical" evidence="1">
    <location>
        <begin position="21"/>
        <end position="40"/>
    </location>
</feature>
<evidence type="ECO:0000256" key="1">
    <source>
        <dbReference type="SAM" id="Phobius"/>
    </source>
</evidence>